<reference evidence="6" key="1">
    <citation type="submission" date="2021-01" db="EMBL/GenBank/DDBJ databases">
        <authorList>
            <person name="Corre E."/>
            <person name="Pelletier E."/>
            <person name="Niang G."/>
            <person name="Scheremetjew M."/>
            <person name="Finn R."/>
            <person name="Kale V."/>
            <person name="Holt S."/>
            <person name="Cochrane G."/>
            <person name="Meng A."/>
            <person name="Brown T."/>
            <person name="Cohen L."/>
        </authorList>
    </citation>
    <scope>NUCLEOTIDE SEQUENCE</scope>
    <source>
        <strain evidence="6">CCMP645</strain>
    </source>
</reference>
<evidence type="ECO:0000256" key="3">
    <source>
        <dbReference type="PROSITE-ProRule" id="PRU00125"/>
    </source>
</evidence>
<dbReference type="EMBL" id="HBIZ01012007">
    <property type="protein sequence ID" value="CAE0754605.1"/>
    <property type="molecule type" value="Transcribed_RNA"/>
</dbReference>
<evidence type="ECO:0000256" key="2">
    <source>
        <dbReference type="ARBA" id="ARBA00022833"/>
    </source>
</evidence>
<dbReference type="GO" id="GO:0046872">
    <property type="term" value="F:metal ion binding"/>
    <property type="evidence" value="ECO:0007669"/>
    <property type="project" value="UniProtKB-KW"/>
</dbReference>
<evidence type="ECO:0000256" key="1">
    <source>
        <dbReference type="ARBA" id="ARBA00022723"/>
    </source>
</evidence>
<evidence type="ECO:0000313" key="6">
    <source>
        <dbReference type="EMBL" id="CAE0754605.1"/>
    </source>
</evidence>
<dbReference type="SUPFAM" id="SSF57716">
    <property type="entry name" value="Glucocorticoid receptor-like (DNA-binding domain)"/>
    <property type="match status" value="1"/>
</dbReference>
<dbReference type="InterPro" id="IPR022087">
    <property type="entry name" value="DA1-like_dom"/>
</dbReference>
<dbReference type="Pfam" id="PF12315">
    <property type="entry name" value="DA1-like"/>
    <property type="match status" value="1"/>
</dbReference>
<feature type="compositionally biased region" description="Basic and acidic residues" evidence="4">
    <location>
        <begin position="461"/>
        <end position="472"/>
    </location>
</feature>
<protein>
    <recommendedName>
        <fullName evidence="5">LIM zinc-binding domain-containing protein</fullName>
    </recommendedName>
</protein>
<feature type="domain" description="LIM zinc-binding" evidence="5">
    <location>
        <begin position="19"/>
        <end position="80"/>
    </location>
</feature>
<dbReference type="AlphaFoldDB" id="A0A7S4EV87"/>
<dbReference type="Pfam" id="PF00412">
    <property type="entry name" value="LIM"/>
    <property type="match status" value="2"/>
</dbReference>
<dbReference type="PROSITE" id="PS50023">
    <property type="entry name" value="LIM_DOMAIN_2"/>
    <property type="match status" value="2"/>
</dbReference>
<feature type="domain" description="LIM zinc-binding" evidence="5">
    <location>
        <begin position="81"/>
        <end position="177"/>
    </location>
</feature>
<dbReference type="Gene3D" id="2.10.110.10">
    <property type="entry name" value="Cysteine Rich Protein"/>
    <property type="match status" value="2"/>
</dbReference>
<dbReference type="PANTHER" id="PTHR24209:SF7">
    <property type="entry name" value="PROTEIN DA1-RELATED 2"/>
    <property type="match status" value="1"/>
</dbReference>
<accession>A0A7S4EV87</accession>
<name>A0A7S4EV87_CHRCT</name>
<sequence>MTATRLSVPDNRKAAQKISACAVCARSFGQGERFLRLAGRSVHEACFTCTECGEQIGTLPFAERNGKAYCTRDFERLFLPKCNRCGKALTGTLVKVNSKVQLHAQCFRCAVCGCQLAHAGCRVGSEPYVSQNEAYCLTHYQIKCGRTCSECGIKLLKWYERNSQIFCEEHYKNRFGRECTVCGLVSVQYNVNFYGESYCQEHAKQLPACHACGRLVGKSGPTHQKAASASLAAGCDYADGRSLCARCVPQAVHNPEDARSVLGQVLTFFANLGLDVPALADAPPLVLLDRSAMQRLCEHHSSAHAHQKCPLGVTCSRHSIRISAQSGRQRRSEQHEVERIACLHGFPRHFLAAVLAHEVGHMYLTLRGFPQLSHQVTEGLCELFSFVWLQQGPDAAGTHEERGYRLHCMEHNVHSDYREGFRDALAAFYGHNSSLPALLAHVRRTRSLPARGLRSAPVHTKNREVRTPRGQK</sequence>
<dbReference type="SMART" id="SM00132">
    <property type="entry name" value="LIM"/>
    <property type="match status" value="2"/>
</dbReference>
<dbReference type="InterPro" id="IPR045218">
    <property type="entry name" value="DA1-like"/>
</dbReference>
<evidence type="ECO:0000256" key="4">
    <source>
        <dbReference type="SAM" id="MobiDB-lite"/>
    </source>
</evidence>
<keyword evidence="1 3" id="KW-0479">Metal-binding</keyword>
<feature type="region of interest" description="Disordered" evidence="4">
    <location>
        <begin position="450"/>
        <end position="472"/>
    </location>
</feature>
<proteinExistence type="predicted"/>
<keyword evidence="3" id="KW-0440">LIM domain</keyword>
<evidence type="ECO:0000259" key="5">
    <source>
        <dbReference type="PROSITE" id="PS50023"/>
    </source>
</evidence>
<dbReference type="InterPro" id="IPR001781">
    <property type="entry name" value="Znf_LIM"/>
</dbReference>
<dbReference type="PANTHER" id="PTHR24209">
    <property type="entry name" value="PROTEIN DA1-RELATED 2"/>
    <property type="match status" value="1"/>
</dbReference>
<keyword evidence="2 3" id="KW-0862">Zinc</keyword>
<gene>
    <name evidence="6" type="ORF">PCAR00345_LOCUS7192</name>
</gene>
<organism evidence="6">
    <name type="scientific">Chrysotila carterae</name>
    <name type="common">Marine alga</name>
    <name type="synonym">Syracosphaera carterae</name>
    <dbReference type="NCBI Taxonomy" id="13221"/>
    <lineage>
        <taxon>Eukaryota</taxon>
        <taxon>Haptista</taxon>
        <taxon>Haptophyta</taxon>
        <taxon>Prymnesiophyceae</taxon>
        <taxon>Isochrysidales</taxon>
        <taxon>Isochrysidaceae</taxon>
        <taxon>Chrysotila</taxon>
    </lineage>
</organism>